<sequence length="206" mass="23400">MSASTDKILHLLKTQQPMTAKEIGARLSMTSMGARQHLQQLHCSGHVSYVDEAKGRGRPSRLWRLAEKSNEHFPNRHADLTVQLIENITQVFGQAGLSQVVEQRQQQISEHYLQQLASHTNLEEKLKRLTELRSNEGYMASWLQHDDSYLLIENHCPICAAASQCQGFCEGELLMFQQIFSPAKVQREQHLLSGGIRCSYRITPCS</sequence>
<protein>
    <submittedName>
        <fullName evidence="1">Transcriptional regulator</fullName>
    </submittedName>
</protein>
<accession>A0A917JTM6</accession>
<dbReference type="InterPro" id="IPR036388">
    <property type="entry name" value="WH-like_DNA-bd_sf"/>
</dbReference>
<reference evidence="1" key="1">
    <citation type="journal article" date="2014" name="Int. J. Syst. Evol. Microbiol.">
        <title>Complete genome sequence of Corynebacterium casei LMG S-19264T (=DSM 44701T), isolated from a smear-ripened cheese.</title>
        <authorList>
            <consortium name="US DOE Joint Genome Institute (JGI-PGF)"/>
            <person name="Walter F."/>
            <person name="Albersmeier A."/>
            <person name="Kalinowski J."/>
            <person name="Ruckert C."/>
        </authorList>
    </citation>
    <scope>NUCLEOTIDE SEQUENCE</scope>
    <source>
        <strain evidence="1">JCM 30804</strain>
    </source>
</reference>
<dbReference type="Proteomes" id="UP000613743">
    <property type="component" value="Unassembled WGS sequence"/>
</dbReference>
<comment type="caution">
    <text evidence="1">The sequence shown here is derived from an EMBL/GenBank/DDBJ whole genome shotgun (WGS) entry which is preliminary data.</text>
</comment>
<dbReference type="EMBL" id="BMPZ01000004">
    <property type="protein sequence ID" value="GGI81577.1"/>
    <property type="molecule type" value="Genomic_DNA"/>
</dbReference>
<dbReference type="SUPFAM" id="SSF46785">
    <property type="entry name" value="Winged helix' DNA-binding domain"/>
    <property type="match status" value="1"/>
</dbReference>
<evidence type="ECO:0000313" key="2">
    <source>
        <dbReference type="Proteomes" id="UP000613743"/>
    </source>
</evidence>
<proteinExistence type="predicted"/>
<dbReference type="AlphaFoldDB" id="A0A917JTM6"/>
<dbReference type="RefSeq" id="WP_188920166.1">
    <property type="nucleotide sequence ID" value="NZ_BMPZ01000004.1"/>
</dbReference>
<evidence type="ECO:0000313" key="1">
    <source>
        <dbReference type="EMBL" id="GGI81577.1"/>
    </source>
</evidence>
<keyword evidence="2" id="KW-1185">Reference proteome</keyword>
<gene>
    <name evidence="1" type="ORF">GCM10009332_18620</name>
</gene>
<dbReference type="Gene3D" id="1.10.10.10">
    <property type="entry name" value="Winged helix-like DNA-binding domain superfamily/Winged helix DNA-binding domain"/>
    <property type="match status" value="1"/>
</dbReference>
<dbReference type="InterPro" id="IPR036390">
    <property type="entry name" value="WH_DNA-bd_sf"/>
</dbReference>
<organism evidence="1 2">
    <name type="scientific">Shewanella gelidii</name>
    <dbReference type="NCBI Taxonomy" id="1642821"/>
    <lineage>
        <taxon>Bacteria</taxon>
        <taxon>Pseudomonadati</taxon>
        <taxon>Pseudomonadota</taxon>
        <taxon>Gammaproteobacteria</taxon>
        <taxon>Alteromonadales</taxon>
        <taxon>Shewanellaceae</taxon>
        <taxon>Shewanella</taxon>
    </lineage>
</organism>
<name>A0A917JTM6_9GAMM</name>
<reference evidence="1" key="2">
    <citation type="submission" date="2020-09" db="EMBL/GenBank/DDBJ databases">
        <authorList>
            <person name="Sun Q."/>
            <person name="Ohkuma M."/>
        </authorList>
    </citation>
    <scope>NUCLEOTIDE SEQUENCE</scope>
    <source>
        <strain evidence="1">JCM 30804</strain>
    </source>
</reference>